<proteinExistence type="inferred from homology"/>
<accession>H8KLJ8</accession>
<keyword evidence="3" id="KW-1003">Cell membrane</keyword>
<keyword evidence="3" id="KW-0564">Palmitate</keyword>
<dbReference type="eggNOG" id="COG0797">
    <property type="taxonomic scope" value="Bacteria"/>
</dbReference>
<evidence type="ECO:0000313" key="7">
    <source>
        <dbReference type="EMBL" id="AFD08885.1"/>
    </source>
</evidence>
<keyword evidence="3" id="KW-0472">Membrane</keyword>
<comment type="function">
    <text evidence="3">Lytic transglycosylase with a strong preference for naked glycan strands that lack stem peptides.</text>
</comment>
<dbReference type="CDD" id="cd22268">
    <property type="entry name" value="DPBB_RlpA-like"/>
    <property type="match status" value="1"/>
</dbReference>
<dbReference type="InterPro" id="IPR036908">
    <property type="entry name" value="RlpA-like_sf"/>
</dbReference>
<keyword evidence="8" id="KW-1185">Reference proteome</keyword>
<dbReference type="EMBL" id="CP003349">
    <property type="protein sequence ID" value="AFD08885.1"/>
    <property type="molecule type" value="Genomic_DNA"/>
</dbReference>
<evidence type="ECO:0000256" key="2">
    <source>
        <dbReference type="ARBA" id="ARBA00023316"/>
    </source>
</evidence>
<evidence type="ECO:0000259" key="6">
    <source>
        <dbReference type="Pfam" id="PF03330"/>
    </source>
</evidence>
<evidence type="ECO:0000256" key="1">
    <source>
        <dbReference type="ARBA" id="ARBA00023239"/>
    </source>
</evidence>
<feature type="chain" id="PRO_5009991806" description="Probable endolytic peptidoglycan transglycosylase RlpA" evidence="5">
    <location>
        <begin position="22"/>
        <end position="125"/>
    </location>
</feature>
<dbReference type="HOGENOM" id="CLU_042923_7_2_10"/>
<evidence type="ECO:0000256" key="4">
    <source>
        <dbReference type="RuleBase" id="RU003495"/>
    </source>
</evidence>
<comment type="subcellular location">
    <subcellularLocation>
        <location evidence="3">Cell membrane</location>
        <topology evidence="3">Lipid-anchor</topology>
    </subcellularLocation>
</comment>
<dbReference type="Gene3D" id="2.40.40.10">
    <property type="entry name" value="RlpA-like domain"/>
    <property type="match status" value="1"/>
</dbReference>
<organism evidence="7 8">
    <name type="scientific">Solitalea canadensis (strain ATCC 29591 / DSM 3403 / JCM 21819 / LMG 8368 / NBRC 15130 / NCIMB 12057 / USAM 9D)</name>
    <name type="common">Flexibacter canadensis</name>
    <dbReference type="NCBI Taxonomy" id="929556"/>
    <lineage>
        <taxon>Bacteria</taxon>
        <taxon>Pseudomonadati</taxon>
        <taxon>Bacteroidota</taxon>
        <taxon>Sphingobacteriia</taxon>
        <taxon>Sphingobacteriales</taxon>
        <taxon>Sphingobacteriaceae</taxon>
        <taxon>Solitalea</taxon>
    </lineage>
</organism>
<dbReference type="STRING" id="929556.Solca_3888"/>
<dbReference type="KEGG" id="scn:Solca_3888"/>
<dbReference type="PROSITE" id="PS51257">
    <property type="entry name" value="PROKAR_LIPOPROTEIN"/>
    <property type="match status" value="1"/>
</dbReference>
<dbReference type="PANTHER" id="PTHR34183">
    <property type="entry name" value="ENDOLYTIC PEPTIDOGLYCAN TRANSGLYCOSYLASE RLPA"/>
    <property type="match status" value="1"/>
</dbReference>
<reference evidence="7" key="1">
    <citation type="submission" date="2012-02" db="EMBL/GenBank/DDBJ databases">
        <title>The complete genome of Solitalea canadensis DSM 3403.</title>
        <authorList>
            <consortium name="US DOE Joint Genome Institute (JGI-PGF)"/>
            <person name="Lucas S."/>
            <person name="Copeland A."/>
            <person name="Lapidus A."/>
            <person name="Glavina del Rio T."/>
            <person name="Dalin E."/>
            <person name="Tice H."/>
            <person name="Bruce D."/>
            <person name="Goodwin L."/>
            <person name="Pitluck S."/>
            <person name="Peters L."/>
            <person name="Ovchinnikova G."/>
            <person name="Lu M."/>
            <person name="Kyrpides N."/>
            <person name="Mavromatis K."/>
            <person name="Ivanova N."/>
            <person name="Brettin T."/>
            <person name="Detter J.C."/>
            <person name="Han C."/>
            <person name="Larimer F."/>
            <person name="Land M."/>
            <person name="Hauser L."/>
            <person name="Markowitz V."/>
            <person name="Cheng J.-F."/>
            <person name="Hugenholtz P."/>
            <person name="Woyke T."/>
            <person name="Wu D."/>
            <person name="Spring S."/>
            <person name="Schroeder M."/>
            <person name="Kopitz M."/>
            <person name="Brambilla E."/>
            <person name="Klenk H.-P."/>
            <person name="Eisen J.A."/>
        </authorList>
    </citation>
    <scope>NUCLEOTIDE SEQUENCE</scope>
    <source>
        <strain evidence="7">DSM 3403</strain>
    </source>
</reference>
<gene>
    <name evidence="3" type="primary">rlpA</name>
    <name evidence="7" type="ordered locus">Solca_3888</name>
</gene>
<dbReference type="HAMAP" id="MF_02071">
    <property type="entry name" value="RlpA"/>
    <property type="match status" value="1"/>
</dbReference>
<evidence type="ECO:0000256" key="3">
    <source>
        <dbReference type="HAMAP-Rule" id="MF_02071"/>
    </source>
</evidence>
<dbReference type="InterPro" id="IPR034718">
    <property type="entry name" value="RlpA"/>
</dbReference>
<dbReference type="RefSeq" id="WP_014682108.1">
    <property type="nucleotide sequence ID" value="NC_017770.1"/>
</dbReference>
<keyword evidence="5" id="KW-0732">Signal</keyword>
<keyword evidence="3 7" id="KW-0449">Lipoprotein</keyword>
<comment type="similarity">
    <text evidence="3 4">Belongs to the RlpA family.</text>
</comment>
<keyword evidence="2 3" id="KW-0961">Cell wall biogenesis/degradation</keyword>
<dbReference type="GO" id="GO:0000270">
    <property type="term" value="P:peptidoglycan metabolic process"/>
    <property type="evidence" value="ECO:0007669"/>
    <property type="project" value="UniProtKB-UniRule"/>
</dbReference>
<protein>
    <recommendedName>
        <fullName evidence="3">Probable endolytic peptidoglycan transglycosylase RlpA</fullName>
        <ecNumber evidence="3">4.2.2.-</ecNumber>
    </recommendedName>
</protein>
<sequence length="125" mass="13519">MKSKYTLVAAFVLTAMFIGSCAPKITESGRASYYGNKFEGRKTASGEKYKAAKLTAAHKTLPFGTTVKVKNLDNGKVVKVVVNDRGPFVAGRIIDVSGKAAKQLDMQSSGTAKVEIKYKKPRRSN</sequence>
<dbReference type="InterPro" id="IPR009009">
    <property type="entry name" value="RlpA-like_DPBB"/>
</dbReference>
<dbReference type="GO" id="GO:0071555">
    <property type="term" value="P:cell wall organization"/>
    <property type="evidence" value="ECO:0007669"/>
    <property type="project" value="UniProtKB-KW"/>
</dbReference>
<dbReference type="Pfam" id="PF03330">
    <property type="entry name" value="DPBB_1"/>
    <property type="match status" value="1"/>
</dbReference>
<dbReference type="AlphaFoldDB" id="H8KLJ8"/>
<name>H8KLJ8_SOLCM</name>
<dbReference type="Proteomes" id="UP000007590">
    <property type="component" value="Chromosome"/>
</dbReference>
<dbReference type="OrthoDB" id="9779128at2"/>
<keyword evidence="1 3" id="KW-0456">Lyase</keyword>
<dbReference type="SUPFAM" id="SSF50685">
    <property type="entry name" value="Barwin-like endoglucanases"/>
    <property type="match status" value="1"/>
</dbReference>
<dbReference type="GO" id="GO:0005886">
    <property type="term" value="C:plasma membrane"/>
    <property type="evidence" value="ECO:0007669"/>
    <property type="project" value="UniProtKB-SubCell"/>
</dbReference>
<dbReference type="PANTHER" id="PTHR34183:SF1">
    <property type="entry name" value="ENDOLYTIC PEPTIDOGLYCAN TRANSGLYCOSYLASE RLPA"/>
    <property type="match status" value="1"/>
</dbReference>
<dbReference type="NCBIfam" id="TIGR00413">
    <property type="entry name" value="rlpA"/>
    <property type="match status" value="1"/>
</dbReference>
<dbReference type="InterPro" id="IPR012997">
    <property type="entry name" value="RplA"/>
</dbReference>
<dbReference type="EC" id="4.2.2.-" evidence="3"/>
<evidence type="ECO:0000256" key="5">
    <source>
        <dbReference type="SAM" id="SignalP"/>
    </source>
</evidence>
<feature type="signal peptide" evidence="5">
    <location>
        <begin position="1"/>
        <end position="21"/>
    </location>
</feature>
<dbReference type="GO" id="GO:0008932">
    <property type="term" value="F:lytic endotransglycosylase activity"/>
    <property type="evidence" value="ECO:0007669"/>
    <property type="project" value="UniProtKB-UniRule"/>
</dbReference>
<feature type="domain" description="RlpA-like protein double-psi beta-barrel" evidence="6">
    <location>
        <begin position="27"/>
        <end position="116"/>
    </location>
</feature>
<evidence type="ECO:0000313" key="8">
    <source>
        <dbReference type="Proteomes" id="UP000007590"/>
    </source>
</evidence>